<dbReference type="EMBL" id="CAXHTA020000012">
    <property type="protein sequence ID" value="CAL5225325.1"/>
    <property type="molecule type" value="Genomic_DNA"/>
</dbReference>
<dbReference type="SUPFAM" id="SSF56349">
    <property type="entry name" value="DNA breaking-rejoining enzymes"/>
    <property type="match status" value="1"/>
</dbReference>
<organism evidence="1 2">
    <name type="scientific">Coccomyxa viridis</name>
    <dbReference type="NCBI Taxonomy" id="1274662"/>
    <lineage>
        <taxon>Eukaryota</taxon>
        <taxon>Viridiplantae</taxon>
        <taxon>Chlorophyta</taxon>
        <taxon>core chlorophytes</taxon>
        <taxon>Trebouxiophyceae</taxon>
        <taxon>Trebouxiophyceae incertae sedis</taxon>
        <taxon>Coccomyxaceae</taxon>
        <taxon>Coccomyxa</taxon>
    </lineage>
</organism>
<evidence type="ECO:0000313" key="2">
    <source>
        <dbReference type="Proteomes" id="UP001497392"/>
    </source>
</evidence>
<protein>
    <submittedName>
        <fullName evidence="1">G8128 protein</fullName>
    </submittedName>
</protein>
<keyword evidence="2" id="KW-1185">Reference proteome</keyword>
<comment type="caution">
    <text evidence="1">The sequence shown here is derived from an EMBL/GenBank/DDBJ whole genome shotgun (WGS) entry which is preliminary data.</text>
</comment>
<proteinExistence type="predicted"/>
<name>A0ABP1FZM2_9CHLO</name>
<reference evidence="1 2" key="1">
    <citation type="submission" date="2024-06" db="EMBL/GenBank/DDBJ databases">
        <authorList>
            <person name="Kraege A."/>
            <person name="Thomma B."/>
        </authorList>
    </citation>
    <scope>NUCLEOTIDE SEQUENCE [LARGE SCALE GENOMIC DNA]</scope>
</reference>
<evidence type="ECO:0000313" key="1">
    <source>
        <dbReference type="EMBL" id="CAL5225325.1"/>
    </source>
</evidence>
<dbReference type="Proteomes" id="UP001497392">
    <property type="component" value="Unassembled WGS sequence"/>
</dbReference>
<sequence>MAPFAMPEAADIAEMLGRTPREPRTIRLHTDNLERVRRRGLDVSDVDGTLVDLHAAGKPSTVKTKHLRDLSEHIDRGYDGSTLTDRQKENWIGWDDIIGRRRELDAAVEGDHGAGTMYDHLLLTMYSVLPPARNDYCGMEVVRDRKRVPRNSNYYIVNNGGQDVMVLNKYKTSKHYGQRRVSVPEQVQDVVRKSLDRVPRKYLFAHIKDTDKPWTSQYTTNRMGKVFPGKRWGSALMRKIVTTEFANRKKGSRMALAKAMGHRLDTSERYYNDVDKTVPNDMGIIL</sequence>
<dbReference type="InterPro" id="IPR011010">
    <property type="entry name" value="DNA_brk_join_enz"/>
</dbReference>
<gene>
    <name evidence="1" type="primary">g8128</name>
    <name evidence="1" type="ORF">VP750_LOCUS6984</name>
</gene>
<accession>A0ABP1FZM2</accession>